<evidence type="ECO:0000313" key="1">
    <source>
        <dbReference type="EMBL" id="MDQ1026687.1"/>
    </source>
</evidence>
<accession>A0ABU0SSZ7</accession>
<dbReference type="RefSeq" id="WP_307522003.1">
    <property type="nucleotide sequence ID" value="NZ_JAUSZI010000002.1"/>
</dbReference>
<dbReference type="EMBL" id="JAUSZI010000002">
    <property type="protein sequence ID" value="MDQ1026687.1"/>
    <property type="molecule type" value="Genomic_DNA"/>
</dbReference>
<comment type="caution">
    <text evidence="1">The sequence shown here is derived from an EMBL/GenBank/DDBJ whole genome shotgun (WGS) entry which is preliminary data.</text>
</comment>
<dbReference type="Proteomes" id="UP001230328">
    <property type="component" value="Unassembled WGS sequence"/>
</dbReference>
<dbReference type="InterPro" id="IPR008984">
    <property type="entry name" value="SMAD_FHA_dom_sf"/>
</dbReference>
<gene>
    <name evidence="1" type="ORF">QF035_004269</name>
</gene>
<evidence type="ECO:0000313" key="2">
    <source>
        <dbReference type="Proteomes" id="UP001230328"/>
    </source>
</evidence>
<reference evidence="1 2" key="1">
    <citation type="submission" date="2023-07" db="EMBL/GenBank/DDBJ databases">
        <title>Comparative genomics of wheat-associated soil bacteria to identify genetic determinants of phenazine resistance.</title>
        <authorList>
            <person name="Mouncey N."/>
        </authorList>
    </citation>
    <scope>NUCLEOTIDE SEQUENCE [LARGE SCALE GENOMIC DNA]</scope>
    <source>
        <strain evidence="1 2">V2I4</strain>
    </source>
</reference>
<evidence type="ECO:0008006" key="3">
    <source>
        <dbReference type="Google" id="ProtNLM"/>
    </source>
</evidence>
<proteinExistence type="predicted"/>
<name>A0ABU0SSZ7_9ACTN</name>
<protein>
    <recommendedName>
        <fullName evidence="3">FHA domain-containing protein</fullName>
    </recommendedName>
</protein>
<keyword evidence="2" id="KW-1185">Reference proteome</keyword>
<dbReference type="Gene3D" id="2.60.200.20">
    <property type="match status" value="1"/>
</dbReference>
<organism evidence="1 2">
    <name type="scientific">Streptomyces umbrinus</name>
    <dbReference type="NCBI Taxonomy" id="67370"/>
    <lineage>
        <taxon>Bacteria</taxon>
        <taxon>Bacillati</taxon>
        <taxon>Actinomycetota</taxon>
        <taxon>Actinomycetes</taxon>
        <taxon>Kitasatosporales</taxon>
        <taxon>Streptomycetaceae</taxon>
        <taxon>Streptomyces</taxon>
        <taxon>Streptomyces phaeochromogenes group</taxon>
    </lineage>
</organism>
<dbReference type="SUPFAM" id="SSF49879">
    <property type="entry name" value="SMAD/FHA domain"/>
    <property type="match status" value="1"/>
</dbReference>
<sequence length="272" mass="29373">MYSIIVVPPPTTEDEHSGTYGSTYGDAHGGTHVGTYGAERTSPQIRLAPGERLPFGRSANGNGLAIAHEGVSRKAGEITAQGAFWVLSNLSAHQTYVVENPEGAGEHIKVGPGRLDAPVPFEFSRIVLPAAGDLLPIEVWAPRHDYLRSPEGLDGATTTPAFSVDRTKRYFAVLAALCEPRLRGEPHAPLPTVDQVVERLRPHWPAASRTSVQWNIDYLAVKLRLKPGPDTADTGPRLNGKKESLVSLALRFDLVREDDLLVLTGPASRAAR</sequence>